<evidence type="ECO:0000313" key="4">
    <source>
        <dbReference type="Proteomes" id="UP001499863"/>
    </source>
</evidence>
<keyword evidence="2" id="KW-0408">Iron</keyword>
<keyword evidence="4" id="KW-1185">Reference proteome</keyword>
<keyword evidence="2" id="KW-0560">Oxidoreductase</keyword>
<dbReference type="InterPro" id="IPR002397">
    <property type="entry name" value="Cyt_P450_B"/>
</dbReference>
<evidence type="ECO:0000256" key="2">
    <source>
        <dbReference type="RuleBase" id="RU000461"/>
    </source>
</evidence>
<dbReference type="PROSITE" id="PS00086">
    <property type="entry name" value="CYTOCHROME_P450"/>
    <property type="match status" value="1"/>
</dbReference>
<dbReference type="RefSeq" id="WP_344335230.1">
    <property type="nucleotide sequence ID" value="NZ_BAAAKJ010000165.1"/>
</dbReference>
<evidence type="ECO:0000256" key="1">
    <source>
        <dbReference type="ARBA" id="ARBA00010617"/>
    </source>
</evidence>
<accession>A0ABN1Y4B0</accession>
<dbReference type="InterPro" id="IPR036396">
    <property type="entry name" value="Cyt_P450_sf"/>
</dbReference>
<reference evidence="3 4" key="1">
    <citation type="journal article" date="2019" name="Int. J. Syst. Evol. Microbiol.">
        <title>The Global Catalogue of Microorganisms (GCM) 10K type strain sequencing project: providing services to taxonomists for standard genome sequencing and annotation.</title>
        <authorList>
            <consortium name="The Broad Institute Genomics Platform"/>
            <consortium name="The Broad Institute Genome Sequencing Center for Infectious Disease"/>
            <person name="Wu L."/>
            <person name="Ma J."/>
        </authorList>
    </citation>
    <scope>NUCLEOTIDE SEQUENCE [LARGE SCALE GENOMIC DNA]</scope>
    <source>
        <strain evidence="3 4">JCM 12393</strain>
    </source>
</reference>
<keyword evidence="2" id="KW-0503">Monooxygenase</keyword>
<gene>
    <name evidence="3" type="ORF">GCM10009639_31330</name>
</gene>
<dbReference type="Gene3D" id="1.10.630.10">
    <property type="entry name" value="Cytochrome P450"/>
    <property type="match status" value="1"/>
</dbReference>
<dbReference type="InterPro" id="IPR001128">
    <property type="entry name" value="Cyt_P450"/>
</dbReference>
<dbReference type="PANTHER" id="PTHR46696:SF4">
    <property type="entry name" value="BIOTIN BIOSYNTHESIS CYTOCHROME P450"/>
    <property type="match status" value="1"/>
</dbReference>
<proteinExistence type="inferred from homology"/>
<evidence type="ECO:0000313" key="3">
    <source>
        <dbReference type="EMBL" id="GAA1395793.1"/>
    </source>
</evidence>
<dbReference type="EMBL" id="BAAAKJ010000165">
    <property type="protein sequence ID" value="GAA1395793.1"/>
    <property type="molecule type" value="Genomic_DNA"/>
</dbReference>
<keyword evidence="2" id="KW-0479">Metal-binding</keyword>
<dbReference type="PRINTS" id="PR00359">
    <property type="entry name" value="BP450"/>
</dbReference>
<name>A0ABN1Y4B0_9ACTN</name>
<protein>
    <submittedName>
        <fullName evidence="3">Cytochrome P450</fullName>
    </submittedName>
</protein>
<dbReference type="InterPro" id="IPR017972">
    <property type="entry name" value="Cyt_P450_CS"/>
</dbReference>
<dbReference type="SUPFAM" id="SSF48264">
    <property type="entry name" value="Cytochrome P450"/>
    <property type="match status" value="1"/>
</dbReference>
<dbReference type="PRINTS" id="PR00385">
    <property type="entry name" value="P450"/>
</dbReference>
<organism evidence="3 4">
    <name type="scientific">Kitasatospora putterlickiae</name>
    <dbReference type="NCBI Taxonomy" id="221725"/>
    <lineage>
        <taxon>Bacteria</taxon>
        <taxon>Bacillati</taxon>
        <taxon>Actinomycetota</taxon>
        <taxon>Actinomycetes</taxon>
        <taxon>Kitasatosporales</taxon>
        <taxon>Streptomycetaceae</taxon>
        <taxon>Kitasatospora</taxon>
    </lineage>
</organism>
<sequence length="413" mass="45120">MTDLAALTSLPHDQRTKAFLDYLDRGRAAGPVARSSQPGVWEVFGYDEALQVLGDHRTFSSDMNDMIPEDERELASAAQGNFLGIDPPRHTRMRELVRRAFTPHVIAGLEPVIAETAEELLDGIELSADGTGTFDVVADYAAPLTARVIAKLFGIPEKDHGMFTVWADALLGARPAGELGRAEESAVRELGELVRFASAYLLDIIHQRRAEPRDDLISALARAEVDGRSLEDHEIVGVIGMFVIAGHLPSSVLVGSTVMSLDSHPDVLDEVRADLDLLPKVVEEVLRWRSPLVRDQRVTASGTRLGGEDIPAGAVVCVWLLSAHRDAAHFERAEEFDIHRPNQGRHIGFGKGIHFCLGAPLARMEARIALTALLRRFERIEVLPDSGIRFHPSIGVLGPVRLPVAVRRATQAG</sequence>
<dbReference type="Pfam" id="PF00067">
    <property type="entry name" value="p450"/>
    <property type="match status" value="1"/>
</dbReference>
<keyword evidence="2" id="KW-0349">Heme</keyword>
<dbReference type="CDD" id="cd11032">
    <property type="entry name" value="P450_EryK-like"/>
    <property type="match status" value="1"/>
</dbReference>
<comment type="caution">
    <text evidence="3">The sequence shown here is derived from an EMBL/GenBank/DDBJ whole genome shotgun (WGS) entry which is preliminary data.</text>
</comment>
<dbReference type="PANTHER" id="PTHR46696">
    <property type="entry name" value="P450, PUTATIVE (EUROFUNG)-RELATED"/>
    <property type="match status" value="1"/>
</dbReference>
<dbReference type="Proteomes" id="UP001499863">
    <property type="component" value="Unassembled WGS sequence"/>
</dbReference>
<comment type="similarity">
    <text evidence="1 2">Belongs to the cytochrome P450 family.</text>
</comment>